<evidence type="ECO:0000313" key="1">
    <source>
        <dbReference type="EMBL" id="AHF05342.1"/>
    </source>
</evidence>
<organism evidence="1 2">
    <name type="scientific">Marichromatium purpuratum 984</name>
    <dbReference type="NCBI Taxonomy" id="765910"/>
    <lineage>
        <taxon>Bacteria</taxon>
        <taxon>Pseudomonadati</taxon>
        <taxon>Pseudomonadota</taxon>
        <taxon>Gammaproteobacteria</taxon>
        <taxon>Chromatiales</taxon>
        <taxon>Chromatiaceae</taxon>
        <taxon>Marichromatium</taxon>
    </lineage>
</organism>
<dbReference type="Proteomes" id="UP000005275">
    <property type="component" value="Chromosome"/>
</dbReference>
<protein>
    <submittedName>
        <fullName evidence="1">Uncharacterized protein</fullName>
    </submittedName>
</protein>
<dbReference type="KEGG" id="mpur:MARPU_01305"/>
<name>W0E3L5_MARPU</name>
<reference evidence="1 2" key="1">
    <citation type="submission" date="2013-12" db="EMBL/GenBank/DDBJ databases">
        <authorList>
            <consortium name="DOE Joint Genome Institute"/>
            <person name="Bryant D.A."/>
            <person name="Huntemann M."/>
            <person name="Han J."/>
            <person name="Chen A."/>
            <person name="Kyrpides N."/>
            <person name="Mavromatis K."/>
            <person name="Markowitz V."/>
            <person name="Palaniappan K."/>
            <person name="Ivanova N."/>
            <person name="Schaumberg A."/>
            <person name="Pati A."/>
            <person name="Liolios K."/>
            <person name="Nordberg H.P."/>
            <person name="Cantor M.N."/>
            <person name="Hua S.X."/>
            <person name="Woyke T."/>
        </authorList>
    </citation>
    <scope>NUCLEOTIDE SEQUENCE [LARGE SCALE GENOMIC DNA]</scope>
    <source>
        <strain evidence="1 2">984</strain>
    </source>
</reference>
<sequence length="32" mass="3376">MDILMMMVMSAEMRPAEGGFNHAPDTAAPVPG</sequence>
<dbReference type="HOGENOM" id="CLU_3390195_0_0_6"/>
<dbReference type="EMBL" id="CP007031">
    <property type="protein sequence ID" value="AHF05342.1"/>
    <property type="molecule type" value="Genomic_DNA"/>
</dbReference>
<proteinExistence type="predicted"/>
<gene>
    <name evidence="1" type="ORF">MARPU_01305</name>
</gene>
<evidence type="ECO:0000313" key="2">
    <source>
        <dbReference type="Proteomes" id="UP000005275"/>
    </source>
</evidence>
<keyword evidence="2" id="KW-1185">Reference proteome</keyword>
<accession>W0E3L5</accession>
<dbReference type="AlphaFoldDB" id="W0E3L5"/>